<dbReference type="InterPro" id="IPR010559">
    <property type="entry name" value="Sig_transdc_His_kin_internal"/>
</dbReference>
<evidence type="ECO:0000256" key="1">
    <source>
        <dbReference type="SAM" id="Coils"/>
    </source>
</evidence>
<dbReference type="RefSeq" id="WP_138535795.1">
    <property type="nucleotide sequence ID" value="NZ_VANR01000004.1"/>
</dbReference>
<dbReference type="PANTHER" id="PTHR34220:SF7">
    <property type="entry name" value="SENSOR HISTIDINE KINASE YPDA"/>
    <property type="match status" value="1"/>
</dbReference>
<dbReference type="InterPro" id="IPR003594">
    <property type="entry name" value="HATPase_dom"/>
</dbReference>
<evidence type="ECO:0000259" key="4">
    <source>
        <dbReference type="Pfam" id="PF06580"/>
    </source>
</evidence>
<feature type="transmembrane region" description="Helical" evidence="2">
    <location>
        <begin position="328"/>
        <end position="349"/>
    </location>
</feature>
<dbReference type="PANTHER" id="PTHR34220">
    <property type="entry name" value="SENSOR HISTIDINE KINASE YPDA"/>
    <property type="match status" value="1"/>
</dbReference>
<dbReference type="Proteomes" id="UP000307140">
    <property type="component" value="Unassembled WGS sequence"/>
</dbReference>
<gene>
    <name evidence="5" type="ORF">FDT66_08740</name>
</gene>
<keyword evidence="2" id="KW-1133">Transmembrane helix</keyword>
<accession>A0A5S3N3P9</accession>
<dbReference type="OrthoDB" id="9809908at2"/>
<keyword evidence="6" id="KW-1185">Reference proteome</keyword>
<keyword evidence="2" id="KW-0812">Transmembrane</keyword>
<feature type="transmembrane region" description="Helical" evidence="2">
    <location>
        <begin position="403"/>
        <end position="426"/>
    </location>
</feature>
<evidence type="ECO:0000256" key="2">
    <source>
        <dbReference type="SAM" id="Phobius"/>
    </source>
</evidence>
<dbReference type="SUPFAM" id="SSF55874">
    <property type="entry name" value="ATPase domain of HSP90 chaperone/DNA topoisomerase II/histidine kinase"/>
    <property type="match status" value="1"/>
</dbReference>
<reference evidence="5 6" key="1">
    <citation type="submission" date="2019-05" db="EMBL/GenBank/DDBJ databases">
        <title>Polaribacter aestuariivivens sp. nov., isolated from a tidal flat.</title>
        <authorList>
            <person name="Yoon J.-H."/>
        </authorList>
    </citation>
    <scope>NUCLEOTIDE SEQUENCE [LARGE SCALE GENOMIC DNA]</scope>
    <source>
        <strain evidence="5 6">DBTF-3</strain>
    </source>
</reference>
<feature type="domain" description="Histidine kinase/HSP90-like ATPase" evidence="3">
    <location>
        <begin position="541"/>
        <end position="628"/>
    </location>
</feature>
<name>A0A5S3N3P9_9FLAO</name>
<dbReference type="AlphaFoldDB" id="A0A5S3N3P9"/>
<comment type="caution">
    <text evidence="5">The sequence shown here is derived from an EMBL/GenBank/DDBJ whole genome shotgun (WGS) entry which is preliminary data.</text>
</comment>
<evidence type="ECO:0000259" key="3">
    <source>
        <dbReference type="Pfam" id="PF02518"/>
    </source>
</evidence>
<dbReference type="InterPro" id="IPR050640">
    <property type="entry name" value="Bact_2-comp_sensor_kinase"/>
</dbReference>
<dbReference type="GO" id="GO:0000155">
    <property type="term" value="F:phosphorelay sensor kinase activity"/>
    <property type="evidence" value="ECO:0007669"/>
    <property type="project" value="InterPro"/>
</dbReference>
<feature type="coiled-coil region" evidence="1">
    <location>
        <begin position="426"/>
        <end position="453"/>
    </location>
</feature>
<feature type="domain" description="Signal transduction histidine kinase internal region" evidence="4">
    <location>
        <begin position="443"/>
        <end position="522"/>
    </location>
</feature>
<dbReference type="Gene3D" id="3.30.565.10">
    <property type="entry name" value="Histidine kinase-like ATPase, C-terminal domain"/>
    <property type="match status" value="1"/>
</dbReference>
<keyword evidence="1" id="KW-0175">Coiled coil</keyword>
<dbReference type="EMBL" id="VANR01000004">
    <property type="protein sequence ID" value="TMM29945.1"/>
    <property type="molecule type" value="Genomic_DNA"/>
</dbReference>
<dbReference type="Pfam" id="PF02518">
    <property type="entry name" value="HATPase_c"/>
    <property type="match status" value="1"/>
</dbReference>
<dbReference type="InterPro" id="IPR036890">
    <property type="entry name" value="HATPase_C_sf"/>
</dbReference>
<organism evidence="5 6">
    <name type="scientific">Polaribacter aestuariivivens</name>
    <dbReference type="NCBI Taxonomy" id="2304626"/>
    <lineage>
        <taxon>Bacteria</taxon>
        <taxon>Pseudomonadati</taxon>
        <taxon>Bacteroidota</taxon>
        <taxon>Flavobacteriia</taxon>
        <taxon>Flavobacteriales</taxon>
        <taxon>Flavobacteriaceae</taxon>
    </lineage>
</organism>
<keyword evidence="2" id="KW-0472">Membrane</keyword>
<sequence>MKKIILLVLILIAIGFLVTSKTSEKKAKNPNWEYVKNKLFDGKTATFKKLKGPILVDLRNASKTDSLLIAEIIDEIRDILPHKEVDFLESYTGKSYSQFFRNYSYDDVYNGYTFEDIIRSLIIFEFQKGKIQPSSDQEIIRTYDDYGITNRSYKTIRRNINRTHKAFIWLEADVFNTQLKKDILKGELFRSLCLVNDNNPEEKPSVFDKTSLTITTKITEKDIFLIRKLYEPDFLNQFENYLKSSYSWFYRISFLNKNLAETISIFTILLIAVIVFFLLFSLFKNKKCKFSFFNYFLPILFIWLYLFALSSLYYYLSSYIENLSKSYNGYWFVYIRFLTAASITSITLFTLEKLFLRKQVLFTFDLIAKVIFTFIAFCTPRIIETLISSNTFIGNYFFSLEFYLFLSIAIGRGLLIYLNHFSASLVKEKNIELSRLKEVNAQAETKLLQAQINPHFLYNSLNSIASLAPIDAAKTQKMAHSLSDLFKYSINRKNENFATIKDEIEMIKTYLEIEKIRFGEDLQFTIHVDESLENYKIPLFLIQPLVENAVKHGISKNVEEGKIDINIENRNNNILISVNDNGPNFPEGLISGHGLQTVYDLLRLNYKNKASLNFTNEPQKTITISIPKTV</sequence>
<proteinExistence type="predicted"/>
<dbReference type="Pfam" id="PF06580">
    <property type="entry name" value="His_kinase"/>
    <property type="match status" value="1"/>
</dbReference>
<protein>
    <submittedName>
        <fullName evidence="5">Uncharacterized protein</fullName>
    </submittedName>
</protein>
<dbReference type="GO" id="GO:0016020">
    <property type="term" value="C:membrane"/>
    <property type="evidence" value="ECO:0007669"/>
    <property type="project" value="InterPro"/>
</dbReference>
<evidence type="ECO:0000313" key="6">
    <source>
        <dbReference type="Proteomes" id="UP000307140"/>
    </source>
</evidence>
<feature type="transmembrane region" description="Helical" evidence="2">
    <location>
        <begin position="263"/>
        <end position="283"/>
    </location>
</feature>
<evidence type="ECO:0000313" key="5">
    <source>
        <dbReference type="EMBL" id="TMM29945.1"/>
    </source>
</evidence>
<feature type="transmembrane region" description="Helical" evidence="2">
    <location>
        <begin position="295"/>
        <end position="316"/>
    </location>
</feature>
<feature type="transmembrane region" description="Helical" evidence="2">
    <location>
        <begin position="361"/>
        <end position="383"/>
    </location>
</feature>